<keyword evidence="1" id="KW-0472">Membrane</keyword>
<feature type="transmembrane region" description="Helical" evidence="1">
    <location>
        <begin position="42"/>
        <end position="62"/>
    </location>
</feature>
<keyword evidence="1" id="KW-1133">Transmembrane helix</keyword>
<keyword evidence="1" id="KW-0812">Transmembrane</keyword>
<proteinExistence type="predicted"/>
<evidence type="ECO:0000256" key="1">
    <source>
        <dbReference type="SAM" id="Phobius"/>
    </source>
</evidence>
<sequence length="102" mass="10606">MALNWTALSCAAAALVGAGVVHGLIRLADMLDRSGRVAHRDWIILAGLIVWIALLVAALRLIDLVAPDLADPVAAAAVLGMTIGKPMPGSGQRPGIRFESED</sequence>
<dbReference type="Proteomes" id="UP000500767">
    <property type="component" value="Chromosome"/>
</dbReference>
<keyword evidence="3" id="KW-1185">Reference proteome</keyword>
<dbReference type="RefSeq" id="WP_171834067.1">
    <property type="nucleotide sequence ID" value="NZ_CP053708.1"/>
</dbReference>
<dbReference type="AlphaFoldDB" id="A0A6M8HPH0"/>
<reference evidence="2 3" key="1">
    <citation type="journal article" date="2014" name="World J. Microbiol. Biotechnol.">
        <title>Biodiversity and physiological characteristics of Antarctic and Arctic lichens-associated bacteria.</title>
        <authorList>
            <person name="Lee Y.M."/>
            <person name="Kim E.H."/>
            <person name="Lee H.K."/>
            <person name="Hong S.G."/>
        </authorList>
    </citation>
    <scope>NUCLEOTIDE SEQUENCE [LARGE SCALE GENOMIC DNA]</scope>
    <source>
        <strain evidence="2 3">PAMC 26569</strain>
    </source>
</reference>
<protein>
    <submittedName>
        <fullName evidence="2">Uncharacterized protein</fullName>
    </submittedName>
</protein>
<name>A0A6M8HPH0_9PROT</name>
<gene>
    <name evidence="2" type="ORF">HN018_09545</name>
</gene>
<dbReference type="KEGG" id="lck:HN018_09545"/>
<evidence type="ECO:0000313" key="2">
    <source>
        <dbReference type="EMBL" id="QKE90252.1"/>
    </source>
</evidence>
<dbReference type="EMBL" id="CP053708">
    <property type="protein sequence ID" value="QKE90252.1"/>
    <property type="molecule type" value="Genomic_DNA"/>
</dbReference>
<organism evidence="2 3">
    <name type="scientific">Lichenicola cladoniae</name>
    <dbReference type="NCBI Taxonomy" id="1484109"/>
    <lineage>
        <taxon>Bacteria</taxon>
        <taxon>Pseudomonadati</taxon>
        <taxon>Pseudomonadota</taxon>
        <taxon>Alphaproteobacteria</taxon>
        <taxon>Acetobacterales</taxon>
        <taxon>Acetobacteraceae</taxon>
        <taxon>Lichenicola</taxon>
    </lineage>
</organism>
<evidence type="ECO:0000313" key="3">
    <source>
        <dbReference type="Proteomes" id="UP000500767"/>
    </source>
</evidence>
<accession>A0A6M8HPH0</accession>